<protein>
    <submittedName>
        <fullName evidence="8">Transcription factor cwo</fullName>
    </submittedName>
</protein>
<dbReference type="InterPro" id="IPR036638">
    <property type="entry name" value="HLH_DNA-bd_sf"/>
</dbReference>
<evidence type="ECO:0000256" key="2">
    <source>
        <dbReference type="ARBA" id="ARBA00023015"/>
    </source>
</evidence>
<dbReference type="AlphaFoldDB" id="A0A8B7PRJ0"/>
<accession>A0A8B7PRJ0</accession>
<keyword evidence="4" id="KW-0539">Nucleus</keyword>
<dbReference type="SUPFAM" id="SSF47459">
    <property type="entry name" value="HLH, helix-loop-helix DNA-binding domain"/>
    <property type="match status" value="1"/>
</dbReference>
<evidence type="ECO:0000313" key="8">
    <source>
        <dbReference type="RefSeq" id="XP_018028106.1"/>
    </source>
</evidence>
<feature type="region of interest" description="Disordered" evidence="5">
    <location>
        <begin position="135"/>
        <end position="228"/>
    </location>
</feature>
<feature type="compositionally biased region" description="Polar residues" evidence="5">
    <location>
        <begin position="214"/>
        <end position="228"/>
    </location>
</feature>
<keyword evidence="7" id="KW-1185">Reference proteome</keyword>
<keyword evidence="3" id="KW-0804">Transcription</keyword>
<dbReference type="KEGG" id="hazt:108683313"/>
<dbReference type="CDD" id="cd11440">
    <property type="entry name" value="bHLH-O_Cwo_like"/>
    <property type="match status" value="1"/>
</dbReference>
<feature type="region of interest" description="Disordered" evidence="5">
    <location>
        <begin position="325"/>
        <end position="344"/>
    </location>
</feature>
<organism evidence="7 8">
    <name type="scientific">Hyalella azteca</name>
    <name type="common">Amphipod</name>
    <dbReference type="NCBI Taxonomy" id="294128"/>
    <lineage>
        <taxon>Eukaryota</taxon>
        <taxon>Metazoa</taxon>
        <taxon>Ecdysozoa</taxon>
        <taxon>Arthropoda</taxon>
        <taxon>Crustacea</taxon>
        <taxon>Multicrustacea</taxon>
        <taxon>Malacostraca</taxon>
        <taxon>Eumalacostraca</taxon>
        <taxon>Peracarida</taxon>
        <taxon>Amphipoda</taxon>
        <taxon>Senticaudata</taxon>
        <taxon>Talitrida</taxon>
        <taxon>Talitroidea</taxon>
        <taxon>Hyalellidae</taxon>
        <taxon>Hyalella</taxon>
    </lineage>
</organism>
<dbReference type="InterPro" id="IPR050370">
    <property type="entry name" value="HES_HEY"/>
</dbReference>
<evidence type="ECO:0000256" key="1">
    <source>
        <dbReference type="ARBA" id="ARBA00004123"/>
    </source>
</evidence>
<reference evidence="8" key="1">
    <citation type="submission" date="2025-08" db="UniProtKB">
        <authorList>
            <consortium name="RefSeq"/>
        </authorList>
    </citation>
    <scope>IDENTIFICATION</scope>
    <source>
        <tissue evidence="8">Whole organism</tissue>
    </source>
</reference>
<comment type="subcellular location">
    <subcellularLocation>
        <location evidence="1">Nucleus</location>
    </subcellularLocation>
</comment>
<feature type="compositionally biased region" description="Low complexity" evidence="5">
    <location>
        <begin position="141"/>
        <end position="184"/>
    </location>
</feature>
<evidence type="ECO:0000313" key="7">
    <source>
        <dbReference type="Proteomes" id="UP000694843"/>
    </source>
</evidence>
<evidence type="ECO:0000256" key="5">
    <source>
        <dbReference type="SAM" id="MobiDB-lite"/>
    </source>
</evidence>
<feature type="compositionally biased region" description="Low complexity" evidence="5">
    <location>
        <begin position="325"/>
        <end position="339"/>
    </location>
</feature>
<feature type="compositionally biased region" description="Basic and acidic residues" evidence="5">
    <location>
        <begin position="401"/>
        <end position="420"/>
    </location>
</feature>
<feature type="region of interest" description="Disordered" evidence="5">
    <location>
        <begin position="730"/>
        <end position="761"/>
    </location>
</feature>
<feature type="compositionally biased region" description="Polar residues" evidence="5">
    <location>
        <begin position="563"/>
        <end position="583"/>
    </location>
</feature>
<dbReference type="PANTHER" id="PTHR10985">
    <property type="entry name" value="BASIC HELIX-LOOP-HELIX TRANSCRIPTION FACTOR, HES-RELATED"/>
    <property type="match status" value="1"/>
</dbReference>
<keyword evidence="2" id="KW-0805">Transcription regulation</keyword>
<dbReference type="SUPFAM" id="SSF158457">
    <property type="entry name" value="Orange domain-like"/>
    <property type="match status" value="1"/>
</dbReference>
<dbReference type="GO" id="GO:0046983">
    <property type="term" value="F:protein dimerization activity"/>
    <property type="evidence" value="ECO:0007669"/>
    <property type="project" value="InterPro"/>
</dbReference>
<dbReference type="Gene3D" id="6.10.250.980">
    <property type="match status" value="1"/>
</dbReference>
<dbReference type="GO" id="GO:0005634">
    <property type="term" value="C:nucleus"/>
    <property type="evidence" value="ECO:0007669"/>
    <property type="project" value="UniProtKB-SubCell"/>
</dbReference>
<feature type="domain" description="BHLH" evidence="6">
    <location>
        <begin position="5"/>
        <end position="60"/>
    </location>
</feature>
<feature type="compositionally biased region" description="Basic and acidic residues" evidence="5">
    <location>
        <begin position="742"/>
        <end position="752"/>
    </location>
</feature>
<dbReference type="GeneID" id="108683313"/>
<dbReference type="Pfam" id="PF00010">
    <property type="entry name" value="HLH"/>
    <property type="match status" value="1"/>
</dbReference>
<dbReference type="SMART" id="SM00353">
    <property type="entry name" value="HLH"/>
    <property type="match status" value="1"/>
</dbReference>
<feature type="region of interest" description="Disordered" evidence="5">
    <location>
        <begin position="558"/>
        <end position="593"/>
    </location>
</feature>
<name>A0A8B7PRJ0_HYAAZ</name>
<gene>
    <name evidence="8" type="primary">LOC108683313</name>
</gene>
<feature type="compositionally biased region" description="Polar residues" evidence="5">
    <location>
        <begin position="731"/>
        <end position="741"/>
    </location>
</feature>
<feature type="compositionally biased region" description="Polar residues" evidence="5">
    <location>
        <begin position="188"/>
        <end position="197"/>
    </location>
</feature>
<dbReference type="Proteomes" id="UP000694843">
    <property type="component" value="Unplaced"/>
</dbReference>
<sequence>MGKEWDPLSHRVIEKRRRDRMNSCLADLNRLIPPHYLKKGRGRVEKTEIIEMAIKYMKHLQQQHDFRDMAPMAPCGAGGLQMDQWTAGYQEAMAKSLQFLVEVEGLFSGDSLCVRLMSYMSKHCKKTLARGGFHPRKVATGNDYHGNGSGNNSNNSNSNNSNNSYNCSNNSSYGYNGNNRNSGYRADNSGSENSYENIKQEDKDNGPTDCLPYNLTNRSSRPIVSPRSQPHVEMGNLGNTFNEFDGIQGGRLRSTVEQTCGSGDSTTYQDHKIERTSSSVPVSGVSAEGSTDLAVERPASEVPLRTMLHHTNAAVCKSVRNEYFSSDNGSNTSSSGGEDNPSRLYKFKSNMKHRFSVDLEHSSVLHPSKKQRRDSGSSSSNYDQYESFGRPIPKGTLCPNGDRETNSPQKENRDRAVASEKFKVKEIARPSSGGNVSTSRMPTLNLVDDAIQTPVPIFAFNQSGSFYVPMSVDASVVASAMSIKPEITPVLHPISIYVNFTPSCLATSITMNPAATPVLRPSFAEHAIPKDSYSSLTCPSDASSEEIKPMFKDGIKHGHVSSLPATSKGSYDTYPSSVNGNQIKDNHEDKSNNYNEMTRTQMKNNRNMSRLSIAKSIQDAARENPGDVFRGHHLPSVPEIPTHDTMSQLCKTRTMREYYSPGHQSQMNGNLGSHSSSATLPLHSTHSSAMTTHTSTSVHAHVPSQLPYNLPPISVFSTSVQSIPTHIPHQLQHSANHTSSRMVRESRNHRELPTPPTSVRDHFEPSLGGMVSSGYPRGTLPWPYHLPARPFKV</sequence>
<dbReference type="Gene3D" id="4.10.280.10">
    <property type="entry name" value="Helix-loop-helix DNA-binding domain"/>
    <property type="match status" value="1"/>
</dbReference>
<evidence type="ECO:0000256" key="3">
    <source>
        <dbReference type="ARBA" id="ARBA00023163"/>
    </source>
</evidence>
<evidence type="ECO:0000256" key="4">
    <source>
        <dbReference type="ARBA" id="ARBA00023242"/>
    </source>
</evidence>
<dbReference type="PROSITE" id="PS50888">
    <property type="entry name" value="BHLH"/>
    <property type="match status" value="1"/>
</dbReference>
<proteinExistence type="predicted"/>
<evidence type="ECO:0000259" key="6">
    <source>
        <dbReference type="PROSITE" id="PS50888"/>
    </source>
</evidence>
<dbReference type="RefSeq" id="XP_018028106.1">
    <property type="nucleotide sequence ID" value="XM_018172617.2"/>
</dbReference>
<dbReference type="OrthoDB" id="6371181at2759"/>
<dbReference type="FunFam" id="4.10.280.10:FF:000079">
    <property type="entry name" value="CLUMA_CG001539, isoform A"/>
    <property type="match status" value="1"/>
</dbReference>
<dbReference type="InterPro" id="IPR011598">
    <property type="entry name" value="bHLH_dom"/>
</dbReference>
<feature type="region of interest" description="Disordered" evidence="5">
    <location>
        <begin position="358"/>
        <end position="420"/>
    </location>
</feature>